<proteinExistence type="predicted"/>
<dbReference type="AlphaFoldDB" id="A0A2P2JC90"/>
<reference evidence="1" key="1">
    <citation type="submission" date="2018-02" db="EMBL/GenBank/DDBJ databases">
        <title>Rhizophora mucronata_Transcriptome.</title>
        <authorList>
            <person name="Meera S.P."/>
            <person name="Sreeshan A."/>
            <person name="Augustine A."/>
        </authorList>
    </citation>
    <scope>NUCLEOTIDE SEQUENCE</scope>
    <source>
        <tissue evidence="1">Leaf</tissue>
    </source>
</reference>
<name>A0A2P2JC90_RHIMU</name>
<evidence type="ECO:0000313" key="1">
    <source>
        <dbReference type="EMBL" id="MBW91091.1"/>
    </source>
</evidence>
<dbReference type="EMBL" id="GGEC01010608">
    <property type="protein sequence ID" value="MBW91091.1"/>
    <property type="molecule type" value="Transcribed_RNA"/>
</dbReference>
<dbReference type="EMBL" id="GGEC01010609">
    <property type="protein sequence ID" value="MBW91092.1"/>
    <property type="molecule type" value="Transcribed_RNA"/>
</dbReference>
<accession>A0A2P2JC90</accession>
<organism evidence="1">
    <name type="scientific">Rhizophora mucronata</name>
    <name type="common">Asiatic mangrove</name>
    <dbReference type="NCBI Taxonomy" id="61149"/>
    <lineage>
        <taxon>Eukaryota</taxon>
        <taxon>Viridiplantae</taxon>
        <taxon>Streptophyta</taxon>
        <taxon>Embryophyta</taxon>
        <taxon>Tracheophyta</taxon>
        <taxon>Spermatophyta</taxon>
        <taxon>Magnoliopsida</taxon>
        <taxon>eudicotyledons</taxon>
        <taxon>Gunneridae</taxon>
        <taxon>Pentapetalae</taxon>
        <taxon>rosids</taxon>
        <taxon>fabids</taxon>
        <taxon>Malpighiales</taxon>
        <taxon>Rhizophoraceae</taxon>
        <taxon>Rhizophora</taxon>
    </lineage>
</organism>
<sequence>MRRYGSCCLVEGLRRVEYCGKLGVSARRIWLSADRIYI</sequence>
<protein>
    <submittedName>
        <fullName evidence="1">Uncharacterized protein</fullName>
    </submittedName>
</protein>